<feature type="compositionally biased region" description="Low complexity" evidence="12">
    <location>
        <begin position="247"/>
        <end position="264"/>
    </location>
</feature>
<dbReference type="SMART" id="SM00353">
    <property type="entry name" value="HLH"/>
    <property type="match status" value="1"/>
</dbReference>
<keyword evidence="4" id="KW-0256">Endoplasmic reticulum</keyword>
<dbReference type="SUPFAM" id="SSF47459">
    <property type="entry name" value="HLH, helix-loop-helix DNA-binding domain"/>
    <property type="match status" value="1"/>
</dbReference>
<sequence length="782" mass="87575">MIQIRMQNSARHQEKPSRGGVAIGGDGRSGCEVKEEKWHSGGEFGSRAHNTKQELLDLIATMTPAEVEHLRASRCTSSCLHRERHHPMAVGVATKMPSTSAAVDALSIRRGSEPGSLILSPRTTSSTASTDLAIDTNDSDTDAEFGTSSRKGPKTERRTAHNLIEKKYRCSINDRIQCLKTMLSTEDAKMSKSATLRKAIEHISALRHENEILHREVERLRLLLKANRIEEPSGSISILPSTSLTSTSISSQSSPDSSECSPTSAHPKRSRTMVDKSRVTMLAFMFALVIWNPVSLFIDSSYAPAASVSTSAFHSSVPGRSLQQVEDAVPFDIGEAESVWWRDSIVRPCFVWSVNVFIIFCFLTRVLVYGEPVADVKSSSWTLFLNTKSAADRYIQRGNYNEAARQLRECLRVLERPLPTTGFDKLISVLWQVIRHLLNSVWIGRWFARRKRSPAKPVTVLHLIGAENTGDGLTGLNLALSAVNLAESAGCSPDGLSHAHRADIYLNAALRVKITLPAFTGVPLFLYFMRRARRHARCAEEVRPLERLTAAFKLELLTTLLTELSNPITSSNMGFVDISHLLLRICTAVPQKSLHDPSSAVEVALNVEGDELCTWWTHVFTCALYWKHSDNANAHKHYTVVRKCPRQLLNSDVSLAVGHAFCSRKLCADDRGNRHFTEVVWAHATRSFSFLQRIHLEKKCTRNSPTANAIHEIVRSISLEWLLMSVLDVWHSHMDITKPYWEQSPITPLKQLYEQTFTQFRAVARSNEHAHCKVPMVKLIRR</sequence>
<dbReference type="PANTHER" id="PTHR46062:SF1">
    <property type="entry name" value="LP12374P"/>
    <property type="match status" value="1"/>
</dbReference>
<keyword evidence="8 13" id="KW-0472">Membrane</keyword>
<evidence type="ECO:0000256" key="1">
    <source>
        <dbReference type="ARBA" id="ARBA00004123"/>
    </source>
</evidence>
<accession>A0A0M3ILU1</accession>
<feature type="region of interest" description="Disordered" evidence="12">
    <location>
        <begin position="1"/>
        <end position="33"/>
    </location>
</feature>
<keyword evidence="5 13" id="KW-1133">Transmembrane helix</keyword>
<reference evidence="16" key="1">
    <citation type="submission" date="2017-02" db="UniProtKB">
        <authorList>
            <consortium name="WormBaseParasite"/>
        </authorList>
    </citation>
    <scope>IDENTIFICATION</scope>
</reference>
<keyword evidence="11" id="KW-0175">Coiled coil</keyword>
<dbReference type="GO" id="GO:0000978">
    <property type="term" value="F:RNA polymerase II cis-regulatory region sequence-specific DNA binding"/>
    <property type="evidence" value="ECO:0007669"/>
    <property type="project" value="TreeGrafter"/>
</dbReference>
<organism evidence="15 16">
    <name type="scientific">Ascaris lumbricoides</name>
    <name type="common">Giant roundworm</name>
    <dbReference type="NCBI Taxonomy" id="6252"/>
    <lineage>
        <taxon>Eukaryota</taxon>
        <taxon>Metazoa</taxon>
        <taxon>Ecdysozoa</taxon>
        <taxon>Nematoda</taxon>
        <taxon>Chromadorea</taxon>
        <taxon>Rhabditida</taxon>
        <taxon>Spirurina</taxon>
        <taxon>Ascaridomorpha</taxon>
        <taxon>Ascaridoidea</taxon>
        <taxon>Ascarididae</taxon>
        <taxon>Ascaris</taxon>
    </lineage>
</organism>
<dbReference type="GO" id="GO:0005634">
    <property type="term" value="C:nucleus"/>
    <property type="evidence" value="ECO:0007669"/>
    <property type="project" value="UniProtKB-SubCell"/>
</dbReference>
<evidence type="ECO:0000256" key="4">
    <source>
        <dbReference type="ARBA" id="ARBA00022824"/>
    </source>
</evidence>
<feature type="compositionally biased region" description="Polar residues" evidence="12">
    <location>
        <begin position="121"/>
        <end position="130"/>
    </location>
</feature>
<feature type="region of interest" description="Disordered" evidence="12">
    <location>
        <begin position="247"/>
        <end position="272"/>
    </location>
</feature>
<evidence type="ECO:0000256" key="9">
    <source>
        <dbReference type="ARBA" id="ARBA00023163"/>
    </source>
</evidence>
<evidence type="ECO:0000256" key="7">
    <source>
        <dbReference type="ARBA" id="ARBA00023125"/>
    </source>
</evidence>
<keyword evidence="9" id="KW-0804">Transcription</keyword>
<keyword evidence="7" id="KW-0238">DNA-binding</keyword>
<keyword evidence="10" id="KW-0539">Nucleus</keyword>
<keyword evidence="15" id="KW-1185">Reference proteome</keyword>
<comment type="subcellular location">
    <subcellularLocation>
        <location evidence="2">Endoplasmic reticulum membrane</location>
        <topology evidence="2">Multi-pass membrane protein</topology>
    </subcellularLocation>
    <subcellularLocation>
        <location evidence="1">Nucleus</location>
    </subcellularLocation>
</comment>
<dbReference type="PANTHER" id="PTHR46062">
    <property type="entry name" value="STEROL REGULATORY ELEMENT-BINDING PROTEIN"/>
    <property type="match status" value="1"/>
</dbReference>
<evidence type="ECO:0000256" key="11">
    <source>
        <dbReference type="SAM" id="Coils"/>
    </source>
</evidence>
<dbReference type="GO" id="GO:0005789">
    <property type="term" value="C:endoplasmic reticulum membrane"/>
    <property type="evidence" value="ECO:0007669"/>
    <property type="project" value="UniProtKB-SubCell"/>
</dbReference>
<feature type="transmembrane region" description="Helical" evidence="13">
    <location>
        <begin position="279"/>
        <end position="298"/>
    </location>
</feature>
<feature type="region of interest" description="Disordered" evidence="12">
    <location>
        <begin position="113"/>
        <end position="158"/>
    </location>
</feature>
<keyword evidence="6" id="KW-0805">Transcription regulation</keyword>
<evidence type="ECO:0000256" key="10">
    <source>
        <dbReference type="ARBA" id="ARBA00023242"/>
    </source>
</evidence>
<name>A0A0M3ILU1_ASCLU</name>
<evidence type="ECO:0000256" key="8">
    <source>
        <dbReference type="ARBA" id="ARBA00023136"/>
    </source>
</evidence>
<evidence type="ECO:0000259" key="14">
    <source>
        <dbReference type="PROSITE" id="PS50888"/>
    </source>
</evidence>
<dbReference type="PROSITE" id="PS50888">
    <property type="entry name" value="BHLH"/>
    <property type="match status" value="1"/>
</dbReference>
<dbReference type="AlphaFoldDB" id="A0A0M3ILU1"/>
<evidence type="ECO:0000256" key="3">
    <source>
        <dbReference type="ARBA" id="ARBA00022692"/>
    </source>
</evidence>
<dbReference type="Gene3D" id="4.10.280.10">
    <property type="entry name" value="Helix-loop-helix DNA-binding domain"/>
    <property type="match status" value="1"/>
</dbReference>
<dbReference type="GO" id="GO:0000981">
    <property type="term" value="F:DNA-binding transcription factor activity, RNA polymerase II-specific"/>
    <property type="evidence" value="ECO:0007669"/>
    <property type="project" value="TreeGrafter"/>
</dbReference>
<feature type="transmembrane region" description="Helical" evidence="13">
    <location>
        <begin position="350"/>
        <end position="368"/>
    </location>
</feature>
<evidence type="ECO:0000313" key="15">
    <source>
        <dbReference type="Proteomes" id="UP000036681"/>
    </source>
</evidence>
<dbReference type="Pfam" id="PF00010">
    <property type="entry name" value="HLH"/>
    <property type="match status" value="1"/>
</dbReference>
<evidence type="ECO:0000313" key="16">
    <source>
        <dbReference type="WBParaSite" id="ALUE_0001971901-mRNA-1"/>
    </source>
</evidence>
<dbReference type="InterPro" id="IPR036638">
    <property type="entry name" value="HLH_DNA-bd_sf"/>
</dbReference>
<feature type="transmembrane region" description="Helical" evidence="13">
    <location>
        <begin position="510"/>
        <end position="529"/>
    </location>
</feature>
<evidence type="ECO:0000256" key="5">
    <source>
        <dbReference type="ARBA" id="ARBA00022989"/>
    </source>
</evidence>
<feature type="compositionally biased region" description="Polar residues" evidence="12">
    <location>
        <begin position="1"/>
        <end position="10"/>
    </location>
</feature>
<dbReference type="InterPro" id="IPR011598">
    <property type="entry name" value="bHLH_dom"/>
</dbReference>
<evidence type="ECO:0000256" key="12">
    <source>
        <dbReference type="SAM" id="MobiDB-lite"/>
    </source>
</evidence>
<evidence type="ECO:0000256" key="6">
    <source>
        <dbReference type="ARBA" id="ARBA00023015"/>
    </source>
</evidence>
<evidence type="ECO:0000256" key="13">
    <source>
        <dbReference type="SAM" id="Phobius"/>
    </source>
</evidence>
<keyword evidence="3 13" id="KW-0812">Transmembrane</keyword>
<feature type="coiled-coil region" evidence="11">
    <location>
        <begin position="196"/>
        <end position="223"/>
    </location>
</feature>
<dbReference type="Proteomes" id="UP000036681">
    <property type="component" value="Unplaced"/>
</dbReference>
<dbReference type="CDD" id="cd11394">
    <property type="entry name" value="bHLHzip_SREBP"/>
    <property type="match status" value="1"/>
</dbReference>
<proteinExistence type="predicted"/>
<dbReference type="GO" id="GO:0046983">
    <property type="term" value="F:protein dimerization activity"/>
    <property type="evidence" value="ECO:0007669"/>
    <property type="project" value="InterPro"/>
</dbReference>
<evidence type="ECO:0000256" key="2">
    <source>
        <dbReference type="ARBA" id="ARBA00004477"/>
    </source>
</evidence>
<feature type="domain" description="BHLH" evidence="14">
    <location>
        <begin position="156"/>
        <end position="206"/>
    </location>
</feature>
<dbReference type="WBParaSite" id="ALUE_0001971901-mRNA-1">
    <property type="protein sequence ID" value="ALUE_0001971901-mRNA-1"/>
    <property type="gene ID" value="ALUE_0001971901"/>
</dbReference>
<protein>
    <submittedName>
        <fullName evidence="16">BHLH domain-containing protein</fullName>
    </submittedName>
</protein>